<accession>A0ABS4TMN2</accession>
<protein>
    <submittedName>
        <fullName evidence="2">Uncharacterized protein</fullName>
    </submittedName>
</protein>
<dbReference type="RefSeq" id="WP_209642843.1">
    <property type="nucleotide sequence ID" value="NZ_JAGINW010000001.1"/>
</dbReference>
<feature type="region of interest" description="Disordered" evidence="1">
    <location>
        <begin position="41"/>
        <end position="64"/>
    </location>
</feature>
<keyword evidence="3" id="KW-1185">Reference proteome</keyword>
<evidence type="ECO:0000313" key="2">
    <source>
        <dbReference type="EMBL" id="MBP2325671.1"/>
    </source>
</evidence>
<gene>
    <name evidence="2" type="ORF">JOF56_006056</name>
</gene>
<comment type="caution">
    <text evidence="2">The sequence shown here is derived from an EMBL/GenBank/DDBJ whole genome shotgun (WGS) entry which is preliminary data.</text>
</comment>
<sequence>MILLGLTALAARATRRPTRSYCSSDAIRPQPGGPACVVIRSHYIPGGTRRPTGRRRRAQSPAGR</sequence>
<evidence type="ECO:0000313" key="3">
    <source>
        <dbReference type="Proteomes" id="UP001519332"/>
    </source>
</evidence>
<name>A0ABS4TMN2_9PSEU</name>
<dbReference type="EMBL" id="JAGINW010000001">
    <property type="protein sequence ID" value="MBP2325671.1"/>
    <property type="molecule type" value="Genomic_DNA"/>
</dbReference>
<reference evidence="2 3" key="1">
    <citation type="submission" date="2021-03" db="EMBL/GenBank/DDBJ databases">
        <title>Sequencing the genomes of 1000 actinobacteria strains.</title>
        <authorList>
            <person name="Klenk H.-P."/>
        </authorList>
    </citation>
    <scope>NUCLEOTIDE SEQUENCE [LARGE SCALE GENOMIC DNA]</scope>
    <source>
        <strain evidence="2 3">DSM 46670</strain>
    </source>
</reference>
<organism evidence="2 3">
    <name type="scientific">Kibdelosporangium banguiense</name>
    <dbReference type="NCBI Taxonomy" id="1365924"/>
    <lineage>
        <taxon>Bacteria</taxon>
        <taxon>Bacillati</taxon>
        <taxon>Actinomycetota</taxon>
        <taxon>Actinomycetes</taxon>
        <taxon>Pseudonocardiales</taxon>
        <taxon>Pseudonocardiaceae</taxon>
        <taxon>Kibdelosporangium</taxon>
    </lineage>
</organism>
<proteinExistence type="predicted"/>
<evidence type="ECO:0000256" key="1">
    <source>
        <dbReference type="SAM" id="MobiDB-lite"/>
    </source>
</evidence>
<dbReference type="Proteomes" id="UP001519332">
    <property type="component" value="Unassembled WGS sequence"/>
</dbReference>